<dbReference type="Pfam" id="PF14388">
    <property type="entry name" value="DUF4419"/>
    <property type="match status" value="1"/>
</dbReference>
<dbReference type="OrthoDB" id="9987685at2759"/>
<proteinExistence type="predicted"/>
<dbReference type="PANTHER" id="PTHR31252:SF11">
    <property type="entry name" value="DUF4419 DOMAIN-CONTAINING PROTEIN"/>
    <property type="match status" value="1"/>
</dbReference>
<dbReference type="EMBL" id="REGN01009269">
    <property type="protein sequence ID" value="RNA01564.1"/>
    <property type="molecule type" value="Genomic_DNA"/>
</dbReference>
<keyword evidence="2" id="KW-1185">Reference proteome</keyword>
<dbReference type="AlphaFoldDB" id="A0A3M7PRC3"/>
<reference evidence="1 2" key="1">
    <citation type="journal article" date="2018" name="Sci. Rep.">
        <title>Genomic signatures of local adaptation to the degree of environmental predictability in rotifers.</title>
        <authorList>
            <person name="Franch-Gras L."/>
            <person name="Hahn C."/>
            <person name="Garcia-Roger E.M."/>
            <person name="Carmona M.J."/>
            <person name="Serra M."/>
            <person name="Gomez A."/>
        </authorList>
    </citation>
    <scope>NUCLEOTIDE SEQUENCE [LARGE SCALE GENOMIC DNA]</scope>
    <source>
        <strain evidence="1">HYR1</strain>
    </source>
</reference>
<accession>A0A3M7PRC3</accession>
<organism evidence="1 2">
    <name type="scientific">Brachionus plicatilis</name>
    <name type="common">Marine rotifer</name>
    <name type="synonym">Brachionus muelleri</name>
    <dbReference type="NCBI Taxonomy" id="10195"/>
    <lineage>
        <taxon>Eukaryota</taxon>
        <taxon>Metazoa</taxon>
        <taxon>Spiralia</taxon>
        <taxon>Gnathifera</taxon>
        <taxon>Rotifera</taxon>
        <taxon>Eurotatoria</taxon>
        <taxon>Monogononta</taxon>
        <taxon>Pseudotrocha</taxon>
        <taxon>Ploima</taxon>
        <taxon>Brachionidae</taxon>
        <taxon>Brachionus</taxon>
    </lineage>
</organism>
<gene>
    <name evidence="1" type="ORF">BpHYR1_052755</name>
</gene>
<sequence length="356" mass="40813">MKILKPNNIKIEQLPSNTNYVTPKEAVMKLVKVSTEHVQHVKSELDENLLESTFHPFVHAVHTAYSSHLPLIITPDIIWYLISSAVSVHINKNSEKLRSKFVDHEGKKKIKIRRDDFVLNSPTNPWNEVIDDFSTKIGELTKNDVADTLVASFTTTTKCSRVVSQIVLMDAMQKYFEYQFLTMCGIPEIRIQGDKNDWENLRAKTLKIIDLIPEFKQWYNNGLELILSNFISIFSNKVDNDFWNHIYKISGGSGGPFITGWINALFPYLNNENPNPYVWNKSWKDDDGCFSGLTTSSFEYHMNQVPFVWNYLNSEIEMLFIGGLIGVVHHKDQALQASFGYAVTEDKIKAGKQFGH</sequence>
<dbReference type="PANTHER" id="PTHR31252">
    <property type="entry name" value="DUF4419 DOMAIN-CONTAINING PROTEIN"/>
    <property type="match status" value="1"/>
</dbReference>
<name>A0A3M7PRC3_BRAPC</name>
<comment type="caution">
    <text evidence="1">The sequence shown here is derived from an EMBL/GenBank/DDBJ whole genome shotgun (WGS) entry which is preliminary data.</text>
</comment>
<evidence type="ECO:0008006" key="3">
    <source>
        <dbReference type="Google" id="ProtNLM"/>
    </source>
</evidence>
<dbReference type="InterPro" id="IPR025533">
    <property type="entry name" value="DUF4419"/>
</dbReference>
<dbReference type="STRING" id="10195.A0A3M7PRC3"/>
<dbReference type="Proteomes" id="UP000276133">
    <property type="component" value="Unassembled WGS sequence"/>
</dbReference>
<protein>
    <recommendedName>
        <fullName evidence="3">DUF4419 domain-containing protein</fullName>
    </recommendedName>
</protein>
<evidence type="ECO:0000313" key="1">
    <source>
        <dbReference type="EMBL" id="RNA01564.1"/>
    </source>
</evidence>
<evidence type="ECO:0000313" key="2">
    <source>
        <dbReference type="Proteomes" id="UP000276133"/>
    </source>
</evidence>